<evidence type="ECO:0000256" key="2">
    <source>
        <dbReference type="ARBA" id="ARBA00023008"/>
    </source>
</evidence>
<keyword evidence="1" id="KW-0479">Metal-binding</keyword>
<dbReference type="Pfam" id="PF00264">
    <property type="entry name" value="Tyrosinase"/>
    <property type="match status" value="1"/>
</dbReference>
<dbReference type="Gene3D" id="1.10.1280.10">
    <property type="entry name" value="Di-copper center containing domain from catechol oxidase"/>
    <property type="match status" value="1"/>
</dbReference>
<sequence length="705" mass="79751">MSITPSTKITKSIAHGSGVPGPKMSRERTAMFAVAFALVALPTISGLITKIPTPKELYECYLYKSLNASISETPAKVIQEFCISKYIVQHMDETIYTHNITKEGVNYLNAMSRELNQEITAMEKLQKKPRHKRQAFGTWRIRKEIRTLTRQEFQALVNCFNRLKNDYSIDSSMSTYDLIGSMHTGRAARSMHNGPGFFPRHMLMMLIMETACHSPMHYWDMTMDSDMIVPTDSIMFSEEFYGNGDGIVRTGPFAHWRTPIGTPIIRNIGSGGESLAGKQGIRAMLSRRRLAEISEPQVGHAAYSVEVHHNGVHNWIDGHMARLNTAWFDPIFYGIHSFFTLIWIAFKGLQRNRGIDPQRDYPLGPNVPSGHEFFQRADFRPFLRQISNLDALADTYDRMVTYMPMPRCPSCDNSPYLVCQRQVCVSRARPRMRQNMFMFGRKKRSANVNPTPSVYGTQKPLSDSDSLADDNVDNKTINILQSSETALSTLDQPYQNTFLIDGKSDLNQWVWLNIKILFERPKGFNFHTNLPGQNNTVDMYDTSNFERIAEKIGIHNQITYKKQCSSSGSGAAKVFVQSDGLNYAGRYKDYAIVDERQPIYSSVSYIAVKKPTTAKTTKVLLTAFDTCGRSCRAACPVPGTNGNSYEPCKGAFEITSEYPLMYSTSYGGAVSAAFSVHLESKGPMYRVNNHPITFVCDHQNKWPWE</sequence>
<dbReference type="GO" id="GO:0016491">
    <property type="term" value="F:oxidoreductase activity"/>
    <property type="evidence" value="ECO:0007669"/>
    <property type="project" value="InterPro"/>
</dbReference>
<dbReference type="InParanoid" id="K1QHI1"/>
<dbReference type="PANTHER" id="PTHR11474">
    <property type="entry name" value="TYROSINASE FAMILY MEMBER"/>
    <property type="match status" value="1"/>
</dbReference>
<feature type="region of interest" description="Disordered" evidence="3">
    <location>
        <begin position="448"/>
        <end position="468"/>
    </location>
</feature>
<reference evidence="5" key="1">
    <citation type="journal article" date="2012" name="Nature">
        <title>The oyster genome reveals stress adaptation and complexity of shell formation.</title>
        <authorList>
            <person name="Zhang G."/>
            <person name="Fang X."/>
            <person name="Guo X."/>
            <person name="Li L."/>
            <person name="Luo R."/>
            <person name="Xu F."/>
            <person name="Yang P."/>
            <person name="Zhang L."/>
            <person name="Wang X."/>
            <person name="Qi H."/>
            <person name="Xiong Z."/>
            <person name="Que H."/>
            <person name="Xie Y."/>
            <person name="Holland P.W."/>
            <person name="Paps J."/>
            <person name="Zhu Y."/>
            <person name="Wu F."/>
            <person name="Chen Y."/>
            <person name="Wang J."/>
            <person name="Peng C."/>
            <person name="Meng J."/>
            <person name="Yang L."/>
            <person name="Liu J."/>
            <person name="Wen B."/>
            <person name="Zhang N."/>
            <person name="Huang Z."/>
            <person name="Zhu Q."/>
            <person name="Feng Y."/>
            <person name="Mount A."/>
            <person name="Hedgecock D."/>
            <person name="Xu Z."/>
            <person name="Liu Y."/>
            <person name="Domazet-Loso T."/>
            <person name="Du Y."/>
            <person name="Sun X."/>
            <person name="Zhang S."/>
            <person name="Liu B."/>
            <person name="Cheng P."/>
            <person name="Jiang X."/>
            <person name="Li J."/>
            <person name="Fan D."/>
            <person name="Wang W."/>
            <person name="Fu W."/>
            <person name="Wang T."/>
            <person name="Wang B."/>
            <person name="Zhang J."/>
            <person name="Peng Z."/>
            <person name="Li Y."/>
            <person name="Li N."/>
            <person name="Wang J."/>
            <person name="Chen M."/>
            <person name="He Y."/>
            <person name="Tan F."/>
            <person name="Song X."/>
            <person name="Zheng Q."/>
            <person name="Huang R."/>
            <person name="Yang H."/>
            <person name="Du X."/>
            <person name="Chen L."/>
            <person name="Yang M."/>
            <person name="Gaffney P.M."/>
            <person name="Wang S."/>
            <person name="Luo L."/>
            <person name="She Z."/>
            <person name="Ming Y."/>
            <person name="Huang W."/>
            <person name="Zhang S."/>
            <person name="Huang B."/>
            <person name="Zhang Y."/>
            <person name="Qu T."/>
            <person name="Ni P."/>
            <person name="Miao G."/>
            <person name="Wang J."/>
            <person name="Wang Q."/>
            <person name="Steinberg C.E."/>
            <person name="Wang H."/>
            <person name="Li N."/>
            <person name="Qian L."/>
            <person name="Zhang G."/>
            <person name="Li Y."/>
            <person name="Yang H."/>
            <person name="Liu X."/>
            <person name="Wang J."/>
            <person name="Yin Y."/>
            <person name="Wang J."/>
        </authorList>
    </citation>
    <scope>NUCLEOTIDE SEQUENCE [LARGE SCALE GENOMIC DNA]</scope>
    <source>
        <strain evidence="5">05x7-T-G4-1.051#20</strain>
    </source>
</reference>
<feature type="compositionally biased region" description="Polar residues" evidence="3">
    <location>
        <begin position="1"/>
        <end position="10"/>
    </location>
</feature>
<keyword evidence="2" id="KW-0186">Copper</keyword>
<feature type="domain" description="Tyrosinase copper-binding" evidence="4">
    <location>
        <begin position="174"/>
        <end position="345"/>
    </location>
</feature>
<feature type="compositionally biased region" description="Polar residues" evidence="3">
    <location>
        <begin position="448"/>
        <end position="465"/>
    </location>
</feature>
<dbReference type="PANTHER" id="PTHR11474:SF126">
    <property type="entry name" value="TYROSINASE-LIKE PROTEIN TYR-1-RELATED"/>
    <property type="match status" value="1"/>
</dbReference>
<dbReference type="InterPro" id="IPR008922">
    <property type="entry name" value="Di-copper_centre_dom_sf"/>
</dbReference>
<dbReference type="AlphaFoldDB" id="K1QHI1"/>
<dbReference type="HOGENOM" id="CLU_012415_0_0_1"/>
<evidence type="ECO:0000256" key="3">
    <source>
        <dbReference type="SAM" id="MobiDB-lite"/>
    </source>
</evidence>
<dbReference type="InterPro" id="IPR050316">
    <property type="entry name" value="Tyrosinase/Hemocyanin"/>
</dbReference>
<evidence type="ECO:0000256" key="1">
    <source>
        <dbReference type="ARBA" id="ARBA00022723"/>
    </source>
</evidence>
<evidence type="ECO:0000259" key="4">
    <source>
        <dbReference type="Pfam" id="PF00264"/>
    </source>
</evidence>
<dbReference type="GO" id="GO:0046872">
    <property type="term" value="F:metal ion binding"/>
    <property type="evidence" value="ECO:0007669"/>
    <property type="project" value="UniProtKB-KW"/>
</dbReference>
<name>K1QHI1_MAGGI</name>
<organism evidence="5">
    <name type="scientific">Magallana gigas</name>
    <name type="common">Pacific oyster</name>
    <name type="synonym">Crassostrea gigas</name>
    <dbReference type="NCBI Taxonomy" id="29159"/>
    <lineage>
        <taxon>Eukaryota</taxon>
        <taxon>Metazoa</taxon>
        <taxon>Spiralia</taxon>
        <taxon>Lophotrochozoa</taxon>
        <taxon>Mollusca</taxon>
        <taxon>Bivalvia</taxon>
        <taxon>Autobranchia</taxon>
        <taxon>Pteriomorphia</taxon>
        <taxon>Ostreida</taxon>
        <taxon>Ostreoidea</taxon>
        <taxon>Ostreidae</taxon>
        <taxon>Magallana</taxon>
    </lineage>
</organism>
<dbReference type="EMBL" id="JH816656">
    <property type="protein sequence ID" value="EKC36282.1"/>
    <property type="molecule type" value="Genomic_DNA"/>
</dbReference>
<proteinExistence type="predicted"/>
<accession>K1QHI1</accession>
<gene>
    <name evidence="5" type="ORF">CGI_10007753</name>
</gene>
<evidence type="ECO:0000313" key="5">
    <source>
        <dbReference type="EMBL" id="EKC36282.1"/>
    </source>
</evidence>
<dbReference type="InterPro" id="IPR002227">
    <property type="entry name" value="Tyrosinase_Cu-bd"/>
</dbReference>
<dbReference type="SUPFAM" id="SSF48056">
    <property type="entry name" value="Di-copper centre-containing domain"/>
    <property type="match status" value="1"/>
</dbReference>
<feature type="region of interest" description="Disordered" evidence="3">
    <location>
        <begin position="1"/>
        <end position="22"/>
    </location>
</feature>
<protein>
    <submittedName>
        <fullName evidence="5">Putative tyrosinase-like protein tyr-3</fullName>
    </submittedName>
</protein>